<gene>
    <name evidence="2" type="ORF">C7B64_07890</name>
</gene>
<keyword evidence="1" id="KW-0812">Transmembrane</keyword>
<dbReference type="AlphaFoldDB" id="A0A2T1C605"/>
<feature type="transmembrane region" description="Helical" evidence="1">
    <location>
        <begin position="70"/>
        <end position="88"/>
    </location>
</feature>
<feature type="transmembrane region" description="Helical" evidence="1">
    <location>
        <begin position="12"/>
        <end position="35"/>
    </location>
</feature>
<reference evidence="2 3" key="2">
    <citation type="submission" date="2018-03" db="EMBL/GenBank/DDBJ databases">
        <title>The ancient ancestry and fast evolution of plastids.</title>
        <authorList>
            <person name="Moore K.R."/>
            <person name="Magnabosco C."/>
            <person name="Momper L."/>
            <person name="Gold D.A."/>
            <person name="Bosak T."/>
            <person name="Fournier G.P."/>
        </authorList>
    </citation>
    <scope>NUCLEOTIDE SEQUENCE [LARGE SCALE GENOMIC DNA]</scope>
    <source>
        <strain evidence="2 3">CCAP 1448/3</strain>
    </source>
</reference>
<dbReference type="Proteomes" id="UP000238762">
    <property type="component" value="Unassembled WGS sequence"/>
</dbReference>
<protein>
    <submittedName>
        <fullName evidence="2">Uncharacterized protein</fullName>
    </submittedName>
</protein>
<comment type="caution">
    <text evidence="2">The sequence shown here is derived from an EMBL/GenBank/DDBJ whole genome shotgun (WGS) entry which is preliminary data.</text>
</comment>
<proteinExistence type="predicted"/>
<sequence>MTKILRQRLFSIVIVLALNILVSVCGAIAFTIYIFRDDPIMAAVPALIAAMGIIFQPWSLLFLLLPPVTWALSPFLTTAITIFVYNWLDRQGKLNRVKRVLRQLKIPQILWAGGIAIATGISIMYARSRDFPAFNHKPPSIVQETLTQAQIPVRDSYSYTISHFLDSEYIWQASLTPQDFLRLKANLGVQPIKLPQNQLPQDFIEQSPYWWHPVLSPKTQVYATSEFPFADRGQDGVHVFLIWNPDRKIVHLWLKSNF</sequence>
<evidence type="ECO:0000313" key="3">
    <source>
        <dbReference type="Proteomes" id="UP000238762"/>
    </source>
</evidence>
<evidence type="ECO:0000313" key="2">
    <source>
        <dbReference type="EMBL" id="PSB03563.1"/>
    </source>
</evidence>
<name>A0A2T1C605_9CYAN</name>
<reference evidence="2 3" key="1">
    <citation type="submission" date="2018-02" db="EMBL/GenBank/DDBJ databases">
        <authorList>
            <person name="Cohen D.B."/>
            <person name="Kent A.D."/>
        </authorList>
    </citation>
    <scope>NUCLEOTIDE SEQUENCE [LARGE SCALE GENOMIC DNA]</scope>
    <source>
        <strain evidence="2 3">CCAP 1448/3</strain>
    </source>
</reference>
<dbReference type="RefSeq" id="WP_106288097.1">
    <property type="nucleotide sequence ID" value="NZ_CAWNTC010000250.1"/>
</dbReference>
<evidence type="ECO:0000256" key="1">
    <source>
        <dbReference type="SAM" id="Phobius"/>
    </source>
</evidence>
<accession>A0A2T1C605</accession>
<dbReference type="EMBL" id="PVWJ01000029">
    <property type="protein sequence ID" value="PSB03563.1"/>
    <property type="molecule type" value="Genomic_DNA"/>
</dbReference>
<dbReference type="OrthoDB" id="194206at2"/>
<keyword evidence="3" id="KW-1185">Reference proteome</keyword>
<keyword evidence="1" id="KW-0472">Membrane</keyword>
<keyword evidence="1" id="KW-1133">Transmembrane helix</keyword>
<feature type="transmembrane region" description="Helical" evidence="1">
    <location>
        <begin position="109"/>
        <end position="126"/>
    </location>
</feature>
<organism evidence="2 3">
    <name type="scientific">Merismopedia glauca CCAP 1448/3</name>
    <dbReference type="NCBI Taxonomy" id="1296344"/>
    <lineage>
        <taxon>Bacteria</taxon>
        <taxon>Bacillati</taxon>
        <taxon>Cyanobacteriota</taxon>
        <taxon>Cyanophyceae</taxon>
        <taxon>Synechococcales</taxon>
        <taxon>Merismopediaceae</taxon>
        <taxon>Merismopedia</taxon>
    </lineage>
</organism>